<dbReference type="Proteomes" id="UP000540519">
    <property type="component" value="Unassembled WGS sequence"/>
</dbReference>
<accession>A0A7X2ZWT8</accession>
<name>A0A7X2ZWT8_9FLAO</name>
<dbReference type="OrthoDB" id="1413558at2"/>
<feature type="signal peptide" evidence="1">
    <location>
        <begin position="1"/>
        <end position="24"/>
    </location>
</feature>
<feature type="chain" id="PRO_5030703584" evidence="1">
    <location>
        <begin position="25"/>
        <end position="421"/>
    </location>
</feature>
<dbReference type="Gene3D" id="2.120.10.30">
    <property type="entry name" value="TolB, C-terminal domain"/>
    <property type="match status" value="1"/>
</dbReference>
<protein>
    <submittedName>
        <fullName evidence="2">Cell envelope biogenesis protein OmpA</fullName>
    </submittedName>
</protein>
<dbReference type="RefSeq" id="WP_155601019.1">
    <property type="nucleotide sequence ID" value="NZ_RCNR01000053.1"/>
</dbReference>
<dbReference type="Pfam" id="PF07676">
    <property type="entry name" value="PD40"/>
    <property type="match status" value="1"/>
</dbReference>
<dbReference type="InterPro" id="IPR011659">
    <property type="entry name" value="WD40"/>
</dbReference>
<dbReference type="EMBL" id="RCNR01000053">
    <property type="protein sequence ID" value="MUH37822.1"/>
    <property type="molecule type" value="Genomic_DNA"/>
</dbReference>
<sequence>MKNALTYNVLFACVFSCCCSSMTAQYSSSSNATEIHQATNKRMDNYQYLKKQGYKDKAIFEDLGNANFLNKNYDTALFWYDKLKEVNSSGTLNKNYQKRYDYAMTKSQNIGSATSSDNNDWVAQIESDYKVKKQNSKNILDQPLTQRYRELDFQRKDGQFIVDDQTIVENELRTFLGEENEDHNGYKMPVAVTPDGRTAYFSKKVEVKPLYGVFSKSEEVHKIYRAEKVSGEWKNIKEVAVAPKHASAMHPSISSDGKRLFFASNMPGTFGEYDIYVSAIRKDGSMGVAKNLGQKVNTKKDDLYPNVVGTNTLFFASEGRKGQGGLDVYMTQVGQKHVDLAVNLGSPINSNEDDFAISFTSDNGKGYVMSNRGNNKSTVEKVAFTYANKRQTEEENGDYRTLEAFNVDSKARYTSNLFEED</sequence>
<keyword evidence="1" id="KW-0732">Signal</keyword>
<proteinExistence type="predicted"/>
<dbReference type="InterPro" id="IPR011042">
    <property type="entry name" value="6-blade_b-propeller_TolB-like"/>
</dbReference>
<comment type="caution">
    <text evidence="2">The sequence shown here is derived from an EMBL/GenBank/DDBJ whole genome shotgun (WGS) entry which is preliminary data.</text>
</comment>
<reference evidence="2 3" key="1">
    <citation type="journal article" date="2019" name="Mar. Drugs">
        <title>Comparative Genomics and CAZyme Genome Repertoires of Marine Zobellia amurskyensis KMM 3526(T) and Zobellia laminariae KMM 3676(T).</title>
        <authorList>
            <person name="Chernysheva N."/>
            <person name="Bystritskaya E."/>
            <person name="Stenkova A."/>
            <person name="Golovkin I."/>
            <person name="Nedashkovskaya O."/>
            <person name="Isaeva M."/>
        </authorList>
    </citation>
    <scope>NUCLEOTIDE SEQUENCE [LARGE SCALE GENOMIC DNA]</scope>
    <source>
        <strain evidence="2 3">KMM 3526</strain>
    </source>
</reference>
<dbReference type="SUPFAM" id="SSF82171">
    <property type="entry name" value="DPP6 N-terminal domain-like"/>
    <property type="match status" value="1"/>
</dbReference>
<evidence type="ECO:0000256" key="1">
    <source>
        <dbReference type="SAM" id="SignalP"/>
    </source>
</evidence>
<keyword evidence="3" id="KW-1185">Reference proteome</keyword>
<evidence type="ECO:0000313" key="2">
    <source>
        <dbReference type="EMBL" id="MUH37822.1"/>
    </source>
</evidence>
<evidence type="ECO:0000313" key="3">
    <source>
        <dbReference type="Proteomes" id="UP000540519"/>
    </source>
</evidence>
<dbReference type="AlphaFoldDB" id="A0A7X2ZWT8"/>
<organism evidence="2 3">
    <name type="scientific">Zobellia amurskyensis</name>
    <dbReference type="NCBI Taxonomy" id="248905"/>
    <lineage>
        <taxon>Bacteria</taxon>
        <taxon>Pseudomonadati</taxon>
        <taxon>Bacteroidota</taxon>
        <taxon>Flavobacteriia</taxon>
        <taxon>Flavobacteriales</taxon>
        <taxon>Flavobacteriaceae</taxon>
        <taxon>Zobellia</taxon>
    </lineage>
</organism>
<gene>
    <name evidence="2" type="ORF">D9O36_18370</name>
</gene>